<dbReference type="Gene3D" id="1.10.150.20">
    <property type="entry name" value="5' to 3' exonuclease, C-terminal subdomain"/>
    <property type="match status" value="2"/>
</dbReference>
<keyword evidence="2" id="KW-0240">DNA-directed RNA polymerase</keyword>
<dbReference type="SUPFAM" id="SSF48452">
    <property type="entry name" value="TPR-like"/>
    <property type="match status" value="1"/>
</dbReference>
<dbReference type="AlphaFoldDB" id="A0A518BLV8"/>
<proteinExistence type="predicted"/>
<dbReference type="Gene3D" id="1.25.40.10">
    <property type="entry name" value="Tetratricopeptide repeat domain"/>
    <property type="match status" value="1"/>
</dbReference>
<dbReference type="GO" id="GO:0003677">
    <property type="term" value="F:DNA binding"/>
    <property type="evidence" value="ECO:0007669"/>
    <property type="project" value="InterPro"/>
</dbReference>
<dbReference type="InterPro" id="IPR011260">
    <property type="entry name" value="RNAP_asu_C"/>
</dbReference>
<feature type="domain" description="RNA polymerase alpha subunit C-terminal" evidence="1">
    <location>
        <begin position="394"/>
        <end position="453"/>
    </location>
</feature>
<dbReference type="EMBL" id="CP036287">
    <property type="protein sequence ID" value="QDU67968.1"/>
    <property type="molecule type" value="Genomic_DNA"/>
</dbReference>
<keyword evidence="2" id="KW-0808">Transferase</keyword>
<evidence type="ECO:0000313" key="3">
    <source>
        <dbReference type="Proteomes" id="UP000316921"/>
    </source>
</evidence>
<reference evidence="2 3" key="1">
    <citation type="submission" date="2019-02" db="EMBL/GenBank/DDBJ databases">
        <title>Deep-cultivation of Planctomycetes and their phenomic and genomic characterization uncovers novel biology.</title>
        <authorList>
            <person name="Wiegand S."/>
            <person name="Jogler M."/>
            <person name="Boedeker C."/>
            <person name="Pinto D."/>
            <person name="Vollmers J."/>
            <person name="Rivas-Marin E."/>
            <person name="Kohn T."/>
            <person name="Peeters S.H."/>
            <person name="Heuer A."/>
            <person name="Rast P."/>
            <person name="Oberbeckmann S."/>
            <person name="Bunk B."/>
            <person name="Jeske O."/>
            <person name="Meyerdierks A."/>
            <person name="Storesund J.E."/>
            <person name="Kallscheuer N."/>
            <person name="Luecker S."/>
            <person name="Lage O.M."/>
            <person name="Pohl T."/>
            <person name="Merkel B.J."/>
            <person name="Hornburger P."/>
            <person name="Mueller R.-W."/>
            <person name="Bruemmer F."/>
            <person name="Labrenz M."/>
            <person name="Spormann A.M."/>
            <person name="Op den Camp H."/>
            <person name="Overmann J."/>
            <person name="Amann R."/>
            <person name="Jetten M.S.M."/>
            <person name="Mascher T."/>
            <person name="Medema M.H."/>
            <person name="Devos D.P."/>
            <person name="Kaster A.-K."/>
            <person name="Ovreas L."/>
            <person name="Rohde M."/>
            <person name="Galperin M.Y."/>
            <person name="Jogler C."/>
        </authorList>
    </citation>
    <scope>NUCLEOTIDE SEQUENCE [LARGE SCALE GENOMIC DNA]</scope>
    <source>
        <strain evidence="2 3">Pla133</strain>
    </source>
</reference>
<dbReference type="GO" id="GO:0000428">
    <property type="term" value="C:DNA-directed RNA polymerase complex"/>
    <property type="evidence" value="ECO:0007669"/>
    <property type="project" value="UniProtKB-KW"/>
</dbReference>
<feature type="domain" description="RNA polymerase alpha subunit C-terminal" evidence="1">
    <location>
        <begin position="294"/>
        <end position="357"/>
    </location>
</feature>
<dbReference type="RefSeq" id="WP_145066586.1">
    <property type="nucleotide sequence ID" value="NZ_CP036287.1"/>
</dbReference>
<keyword evidence="2" id="KW-0548">Nucleotidyltransferase</keyword>
<dbReference type="KEGG" id="pbap:Pla133_30590"/>
<dbReference type="GO" id="GO:0003899">
    <property type="term" value="F:DNA-directed RNA polymerase activity"/>
    <property type="evidence" value="ECO:0007669"/>
    <property type="project" value="UniProtKB-EC"/>
</dbReference>
<dbReference type="InterPro" id="IPR019734">
    <property type="entry name" value="TPR_rpt"/>
</dbReference>
<keyword evidence="2" id="KW-0804">Transcription</keyword>
<dbReference type="SMART" id="SM00028">
    <property type="entry name" value="TPR"/>
    <property type="match status" value="2"/>
</dbReference>
<dbReference type="GO" id="GO:0006351">
    <property type="term" value="P:DNA-templated transcription"/>
    <property type="evidence" value="ECO:0007669"/>
    <property type="project" value="InterPro"/>
</dbReference>
<dbReference type="EC" id="2.7.7.6" evidence="2"/>
<dbReference type="Proteomes" id="UP000316921">
    <property type="component" value="Chromosome"/>
</dbReference>
<dbReference type="SUPFAM" id="SSF47789">
    <property type="entry name" value="C-terminal domain of RNA polymerase alpha subunit"/>
    <property type="match status" value="2"/>
</dbReference>
<sequence>MSTETATAEAPAHEHAFDLSHLENASFAALQAGRAAIFRTSSTRNGFAKDIEALGPDGDQGRKKGLGLWMLARHEESVKLLAKFEGDDVADYTRARSLISLGRNAEAIPLFERLTKDYPNEPRPRGGLIEARLEAALEGVDELTEPEKGTAVLDAELDGADPGFLQSADGRYLLGRRAELKRDLSEALDHYAAAHELDPTLRNNLLRAAYAAERAGLDDLAIQFYEEALEMRLCNSSHLMNLGVLYEDTGRDQDAAALYDIVSNSNPTDERARLYLADAVSAMDMYYDEDLERKEDKLNQILRIPITDFELSVRARNCLNKMQIHTLGDLVTKTEQELLSYKNFGETSLNEIKEILRSKGLRLGMPREEAVASIEARARRPVAAGSTGATTNDDGDISNRPITDLQLSIRARRTVEALGCLTIGDITKHSADELLGMPNFGSTSLQELRAKLTDMSLKLAGE</sequence>
<evidence type="ECO:0000313" key="2">
    <source>
        <dbReference type="EMBL" id="QDU67968.1"/>
    </source>
</evidence>
<name>A0A518BLV8_9BACT</name>
<dbReference type="InterPro" id="IPR011990">
    <property type="entry name" value="TPR-like_helical_dom_sf"/>
</dbReference>
<gene>
    <name evidence="2" type="primary">rpoA_1</name>
    <name evidence="2" type="ORF">Pla133_30590</name>
</gene>
<accession>A0A518BLV8</accession>
<keyword evidence="3" id="KW-1185">Reference proteome</keyword>
<dbReference type="Pfam" id="PF13174">
    <property type="entry name" value="TPR_6"/>
    <property type="match status" value="1"/>
</dbReference>
<evidence type="ECO:0000259" key="1">
    <source>
        <dbReference type="Pfam" id="PF03118"/>
    </source>
</evidence>
<protein>
    <submittedName>
        <fullName evidence="2">DNA-directed RNA polymerase subunit alpha</fullName>
        <ecNumber evidence="2">2.7.7.6</ecNumber>
    </submittedName>
</protein>
<organism evidence="2 3">
    <name type="scientific">Engelhardtia mirabilis</name>
    <dbReference type="NCBI Taxonomy" id="2528011"/>
    <lineage>
        <taxon>Bacteria</taxon>
        <taxon>Pseudomonadati</taxon>
        <taxon>Planctomycetota</taxon>
        <taxon>Planctomycetia</taxon>
        <taxon>Planctomycetia incertae sedis</taxon>
        <taxon>Engelhardtia</taxon>
    </lineage>
</organism>
<dbReference type="Pfam" id="PF03118">
    <property type="entry name" value="RNA_pol_A_CTD"/>
    <property type="match status" value="2"/>
</dbReference>